<name>X1E974_9ZZZZ</name>
<feature type="coiled-coil region" evidence="1">
    <location>
        <begin position="271"/>
        <end position="302"/>
    </location>
</feature>
<evidence type="ECO:0000256" key="1">
    <source>
        <dbReference type="SAM" id="Coils"/>
    </source>
</evidence>
<organism evidence="2">
    <name type="scientific">marine sediment metagenome</name>
    <dbReference type="NCBI Taxonomy" id="412755"/>
    <lineage>
        <taxon>unclassified sequences</taxon>
        <taxon>metagenomes</taxon>
        <taxon>ecological metagenomes</taxon>
    </lineage>
</organism>
<keyword evidence="1" id="KW-0175">Coiled coil</keyword>
<gene>
    <name evidence="2" type="ORF">S03H2_03210</name>
</gene>
<protein>
    <submittedName>
        <fullName evidence="2">Uncharacterized protein</fullName>
    </submittedName>
</protein>
<feature type="non-terminal residue" evidence="2">
    <location>
        <position position="1"/>
    </location>
</feature>
<proteinExistence type="predicted"/>
<dbReference type="EMBL" id="BARU01001163">
    <property type="protein sequence ID" value="GAH29831.1"/>
    <property type="molecule type" value="Genomic_DNA"/>
</dbReference>
<evidence type="ECO:0000313" key="2">
    <source>
        <dbReference type="EMBL" id="GAH29831.1"/>
    </source>
</evidence>
<sequence length="317" mass="37554">LQAYQMFLFMDFQIVQDNEFFHYAQLHDLLGGKGVYNINETLHEIIYQPLHEKFREIVNIPNFKNLLNPKKAEQVVEAISDKLNPFLKEVKKYSSSKKDVTGVKKEIIEKLEVISRLEQSLKHLKSNQELTSIYGKILPNSEFEWGILLSWLFIHQLGRVSSDKNHELQSRSWFDEWRFSKYIKIILEELSIKEEEKTQDGISIIKLMVTLQNWATSNKYTEENLYSIFQSFFSEPEVQQYLNVNRYHNLLWFSAELFDTFVRWMFLIAVIDRLAQSKESAVNEIEALLEDYQKLIKIAKTSKYQVNKFLESLQSLS</sequence>
<comment type="caution">
    <text evidence="2">The sequence shown here is derived from an EMBL/GenBank/DDBJ whole genome shotgun (WGS) entry which is preliminary data.</text>
</comment>
<reference evidence="2" key="1">
    <citation type="journal article" date="2014" name="Front. Microbiol.">
        <title>High frequency of phylogenetically diverse reductive dehalogenase-homologous genes in deep subseafloor sedimentary metagenomes.</title>
        <authorList>
            <person name="Kawai M."/>
            <person name="Futagami T."/>
            <person name="Toyoda A."/>
            <person name="Takaki Y."/>
            <person name="Nishi S."/>
            <person name="Hori S."/>
            <person name="Arai W."/>
            <person name="Tsubouchi T."/>
            <person name="Morono Y."/>
            <person name="Uchiyama I."/>
            <person name="Ito T."/>
            <person name="Fujiyama A."/>
            <person name="Inagaki F."/>
            <person name="Takami H."/>
        </authorList>
    </citation>
    <scope>NUCLEOTIDE SEQUENCE</scope>
    <source>
        <strain evidence="2">Expedition CK06-06</strain>
    </source>
</reference>
<accession>X1E974</accession>
<dbReference type="AlphaFoldDB" id="X1E974"/>